<keyword evidence="5 14" id="KW-0653">Protein transport</keyword>
<evidence type="ECO:0000256" key="16">
    <source>
        <dbReference type="SAM" id="MobiDB-lite"/>
    </source>
</evidence>
<evidence type="ECO:0000256" key="2">
    <source>
        <dbReference type="ARBA" id="ARBA00005443"/>
    </source>
</evidence>
<dbReference type="GO" id="GO:0005778">
    <property type="term" value="C:peroxisomal membrane"/>
    <property type="evidence" value="ECO:0007669"/>
    <property type="project" value="UniProtKB-SubCell"/>
</dbReference>
<dbReference type="InterPro" id="IPR025655">
    <property type="entry name" value="PEX14"/>
</dbReference>
<feature type="compositionally biased region" description="Polar residues" evidence="16">
    <location>
        <begin position="1"/>
        <end position="25"/>
    </location>
</feature>
<dbReference type="PANTHER" id="PTHR23058:SF0">
    <property type="entry name" value="PEROXISOMAL MEMBRANE PROTEIN PEX14"/>
    <property type="match status" value="1"/>
</dbReference>
<keyword evidence="8 14" id="KW-0472">Membrane</keyword>
<feature type="compositionally biased region" description="Polar residues" evidence="16">
    <location>
        <begin position="286"/>
        <end position="295"/>
    </location>
</feature>
<evidence type="ECO:0000256" key="7">
    <source>
        <dbReference type="ARBA" id="ARBA00023010"/>
    </source>
</evidence>
<evidence type="ECO:0000256" key="4">
    <source>
        <dbReference type="ARBA" id="ARBA00022692"/>
    </source>
</evidence>
<dbReference type="EMBL" id="JBAMMX010000016">
    <property type="protein sequence ID" value="KAK6924857.1"/>
    <property type="molecule type" value="Genomic_DNA"/>
</dbReference>
<dbReference type="Gene3D" id="1.10.10.10">
    <property type="entry name" value="Winged helix-like DNA-binding domain superfamily/Winged helix DNA-binding domain"/>
    <property type="match status" value="1"/>
</dbReference>
<keyword evidence="9 14" id="KW-0576">Peroxisome</keyword>
<keyword evidence="3 14" id="KW-0813">Transport</keyword>
<feature type="coiled-coil region" evidence="15">
    <location>
        <begin position="215"/>
        <end position="267"/>
    </location>
</feature>
<evidence type="ECO:0000256" key="10">
    <source>
        <dbReference type="ARBA" id="ARBA00029502"/>
    </source>
</evidence>
<evidence type="ECO:0000256" key="14">
    <source>
        <dbReference type="RuleBase" id="RU367032"/>
    </source>
</evidence>
<comment type="caution">
    <text evidence="20">The sequence shown here is derived from an EMBL/GenBank/DDBJ whole genome shotgun (WGS) entry which is preliminary data.</text>
</comment>
<name>A0AAN8Z4U0_9MAGN</name>
<dbReference type="GO" id="GO:1990429">
    <property type="term" value="C:peroxisomal importomer complex"/>
    <property type="evidence" value="ECO:0007669"/>
    <property type="project" value="TreeGrafter"/>
</dbReference>
<keyword evidence="4 17" id="KW-0812">Transmembrane</keyword>
<gene>
    <name evidence="20" type="ORF">RJ641_009183</name>
</gene>
<evidence type="ECO:0000256" key="9">
    <source>
        <dbReference type="ARBA" id="ARBA00023140"/>
    </source>
</evidence>
<keyword evidence="15" id="KW-0175">Coiled coil</keyword>
<dbReference type="InterPro" id="IPR054154">
    <property type="entry name" value="PEX14-like_M_plants"/>
</dbReference>
<reference evidence="20 21" key="1">
    <citation type="submission" date="2023-12" db="EMBL/GenBank/DDBJ databases">
        <title>A high-quality genome assembly for Dillenia turbinata (Dilleniales).</title>
        <authorList>
            <person name="Chanderbali A."/>
        </authorList>
    </citation>
    <scope>NUCLEOTIDE SEQUENCE [LARGE SCALE GENOMIC DNA]</scope>
    <source>
        <strain evidence="20">LSX21</strain>
        <tissue evidence="20">Leaf</tissue>
    </source>
</reference>
<feature type="region of interest" description="Disordered" evidence="16">
    <location>
        <begin position="283"/>
        <end position="322"/>
    </location>
</feature>
<keyword evidence="21" id="KW-1185">Reference proteome</keyword>
<feature type="domain" description="Peroxisome membrane anchor protein Pex14p N-terminal" evidence="18">
    <location>
        <begin position="49"/>
        <end position="93"/>
    </location>
</feature>
<feature type="region of interest" description="Disordered" evidence="16">
    <location>
        <begin position="448"/>
        <end position="494"/>
    </location>
</feature>
<evidence type="ECO:0000256" key="6">
    <source>
        <dbReference type="ARBA" id="ARBA00022989"/>
    </source>
</evidence>
<evidence type="ECO:0000256" key="3">
    <source>
        <dbReference type="ARBA" id="ARBA00022448"/>
    </source>
</evidence>
<evidence type="ECO:0000259" key="19">
    <source>
        <dbReference type="Pfam" id="PF23020"/>
    </source>
</evidence>
<protein>
    <recommendedName>
        <fullName evidence="10 14">Peroxisomal membrane protein PEX14</fullName>
    </recommendedName>
    <alternativeName>
        <fullName evidence="11 14">Peroxin-14</fullName>
    </alternativeName>
</protein>
<keyword evidence="7" id="KW-0811">Translocation</keyword>
<evidence type="ECO:0000256" key="12">
    <source>
        <dbReference type="ARBA" id="ARBA00053920"/>
    </source>
</evidence>
<organism evidence="20 21">
    <name type="scientific">Dillenia turbinata</name>
    <dbReference type="NCBI Taxonomy" id="194707"/>
    <lineage>
        <taxon>Eukaryota</taxon>
        <taxon>Viridiplantae</taxon>
        <taxon>Streptophyta</taxon>
        <taxon>Embryophyta</taxon>
        <taxon>Tracheophyta</taxon>
        <taxon>Spermatophyta</taxon>
        <taxon>Magnoliopsida</taxon>
        <taxon>eudicotyledons</taxon>
        <taxon>Gunneridae</taxon>
        <taxon>Pentapetalae</taxon>
        <taxon>Dilleniales</taxon>
        <taxon>Dilleniaceae</taxon>
        <taxon>Dillenia</taxon>
    </lineage>
</organism>
<feature type="compositionally biased region" description="Polar residues" evidence="16">
    <location>
        <begin position="101"/>
        <end position="112"/>
    </location>
</feature>
<comment type="subcellular location">
    <subcellularLocation>
        <location evidence="1">Peroxisome membrane</location>
        <topology evidence="1">Single-pass membrane protein</topology>
    </subcellularLocation>
</comment>
<evidence type="ECO:0000256" key="1">
    <source>
        <dbReference type="ARBA" id="ARBA00004549"/>
    </source>
</evidence>
<sequence length="494" mass="53785">MASQSNIPSANLTTENPQLSETTPATGEDVLDAKASPTPSVFVNTEPMREDQVQNAVKFLSHPKVRGSPVIYRRSFLERKGLTKEEIDEAFRRVPDPPPTATSAQPANTNQVASTNALPQAPTKVLQPPAAAPGADAISTMGTLAQSRFHWYHALLAVGVLAVSGAGTALLFKNAIVPRLKSWIRKVVLEEDELAKKLNSKPSLAEETAAAAKAAAAAAADVAKASQEMVNSKNEEKMYFMEFTNMLDAQQREMRSLSNSIRKLEGQSNGLGRNSFVEQEDYRSAAYSSSKQPVTNGKADFDVGSVRSSPSPASAEQPLPPHSKSYMEIMAMVQRGERPPNIKPWETAPAQTMYGSDVKAQDNGVTYEMNGDNPAPWWQRKNVNITEIGQDETKTAPYSIPANDRPLQRTWVPPLPPPVAMPEAAAAIRQPKSTIQRDRLTDDQLLARASEGTDELQRITKISESGGALEMNDASSGQYSSEIQEEKENGYEEH</sequence>
<feature type="transmembrane region" description="Helical" evidence="17">
    <location>
        <begin position="151"/>
        <end position="172"/>
    </location>
</feature>
<evidence type="ECO:0000256" key="17">
    <source>
        <dbReference type="SAM" id="Phobius"/>
    </source>
</evidence>
<dbReference type="Pfam" id="PF04695">
    <property type="entry name" value="Pex14_N"/>
    <property type="match status" value="1"/>
</dbReference>
<dbReference type="GO" id="GO:0005102">
    <property type="term" value="F:signaling receptor binding"/>
    <property type="evidence" value="ECO:0007669"/>
    <property type="project" value="TreeGrafter"/>
</dbReference>
<dbReference type="FunFam" id="1.10.10.10:FF:000217">
    <property type="entry name" value="Peroxisomal membrane protein PEX14"/>
    <property type="match status" value="1"/>
</dbReference>
<feature type="region of interest" description="Disordered" evidence="16">
    <location>
        <begin position="1"/>
        <end position="45"/>
    </location>
</feature>
<comment type="function">
    <text evidence="12 14">Component of the PEX13-PEX14 docking complex, a translocon channel that specifically mediates the import of peroxisomal cargo proteins bound to PEX5 receptor. The PEX13-PEX14 docking complex forms a large import pore which can be opened to a diameter of about 9 nm. Mechanistically, PEX5 receptor along with cargo proteins associates with the PEX14 subunit of the PEX13-PEX14 docking complex in the cytosol, leading to the insertion of the receptor into the organelle membrane with the concomitant translocation of the cargo into the peroxisome matrix.</text>
</comment>
<evidence type="ECO:0000256" key="11">
    <source>
        <dbReference type="ARBA" id="ARBA00029691"/>
    </source>
</evidence>
<accession>A0AAN8Z4U0</accession>
<evidence type="ECO:0000313" key="21">
    <source>
        <dbReference type="Proteomes" id="UP001370490"/>
    </source>
</evidence>
<evidence type="ECO:0000256" key="13">
    <source>
        <dbReference type="ARBA" id="ARBA00064754"/>
    </source>
</evidence>
<dbReference type="Pfam" id="PF23020">
    <property type="entry name" value="PEX14-like_2nd"/>
    <property type="match status" value="1"/>
</dbReference>
<dbReference type="InterPro" id="IPR006785">
    <property type="entry name" value="Pex14_N"/>
</dbReference>
<evidence type="ECO:0000256" key="5">
    <source>
        <dbReference type="ARBA" id="ARBA00022927"/>
    </source>
</evidence>
<feature type="compositionally biased region" description="Basic and acidic residues" evidence="16">
    <location>
        <begin position="484"/>
        <end position="494"/>
    </location>
</feature>
<evidence type="ECO:0000256" key="8">
    <source>
        <dbReference type="ARBA" id="ARBA00023136"/>
    </source>
</evidence>
<feature type="region of interest" description="Disordered" evidence="16">
    <location>
        <begin position="91"/>
        <end position="112"/>
    </location>
</feature>
<keyword evidence="6 17" id="KW-1133">Transmembrane helix</keyword>
<feature type="domain" description="Peroxisomal membrane protein PEX14 central plants" evidence="19">
    <location>
        <begin position="147"/>
        <end position="265"/>
    </location>
</feature>
<dbReference type="InterPro" id="IPR036388">
    <property type="entry name" value="WH-like_DNA-bd_sf"/>
</dbReference>
<feature type="compositionally biased region" description="Polar residues" evidence="16">
    <location>
        <begin position="473"/>
        <end position="482"/>
    </location>
</feature>
<evidence type="ECO:0000259" key="18">
    <source>
        <dbReference type="Pfam" id="PF04695"/>
    </source>
</evidence>
<dbReference type="PANTHER" id="PTHR23058">
    <property type="entry name" value="PEROXISOMAL MEMBRANE PROTEIN PEX14"/>
    <property type="match status" value="1"/>
</dbReference>
<comment type="subunit">
    <text evidence="13">Interacts with PEX13; forming the PEX13-PEX14 docking complex. Interacts with PEX5 (via WxxxF/Y motifs).</text>
</comment>
<dbReference type="AlphaFoldDB" id="A0AAN8Z4U0"/>
<comment type="similarity">
    <text evidence="2 14">Belongs to the peroxin-14 family.</text>
</comment>
<evidence type="ECO:0000256" key="15">
    <source>
        <dbReference type="SAM" id="Coils"/>
    </source>
</evidence>
<dbReference type="Proteomes" id="UP001370490">
    <property type="component" value="Unassembled WGS sequence"/>
</dbReference>
<dbReference type="GO" id="GO:0016560">
    <property type="term" value="P:protein import into peroxisome matrix, docking"/>
    <property type="evidence" value="ECO:0007669"/>
    <property type="project" value="UniProtKB-UniRule"/>
</dbReference>
<proteinExistence type="inferred from homology"/>
<evidence type="ECO:0000313" key="20">
    <source>
        <dbReference type="EMBL" id="KAK6924857.1"/>
    </source>
</evidence>